<keyword evidence="1" id="KW-0812">Transmembrane</keyword>
<dbReference type="RefSeq" id="WP_090258676.1">
    <property type="nucleotide sequence ID" value="NZ_FOIR01000002.1"/>
</dbReference>
<feature type="transmembrane region" description="Helical" evidence="1">
    <location>
        <begin position="175"/>
        <end position="193"/>
    </location>
</feature>
<proteinExistence type="predicted"/>
<dbReference type="AlphaFoldDB" id="A0A1I0QEE6"/>
<keyword evidence="1" id="KW-0472">Membrane</keyword>
<keyword evidence="1" id="KW-1133">Transmembrane helix</keyword>
<evidence type="ECO:0000259" key="2">
    <source>
        <dbReference type="Pfam" id="PF12729"/>
    </source>
</evidence>
<gene>
    <name evidence="3" type="ORF">SAMN05216290_2247</name>
</gene>
<keyword evidence="4" id="KW-1185">Reference proteome</keyword>
<evidence type="ECO:0000313" key="4">
    <source>
        <dbReference type="Proteomes" id="UP000199437"/>
    </source>
</evidence>
<dbReference type="OrthoDB" id="979566at2"/>
<feature type="domain" description="Chemotaxis methyl-accepting receptor HlyB-like 4HB MCP" evidence="2">
    <location>
        <begin position="7"/>
        <end position="153"/>
    </location>
</feature>
<evidence type="ECO:0000256" key="1">
    <source>
        <dbReference type="SAM" id="Phobius"/>
    </source>
</evidence>
<dbReference type="Pfam" id="PF12729">
    <property type="entry name" value="4HB_MCP_1"/>
    <property type="match status" value="1"/>
</dbReference>
<organism evidence="3 4">
    <name type="scientific">Roseivirga pacifica</name>
    <dbReference type="NCBI Taxonomy" id="1267423"/>
    <lineage>
        <taxon>Bacteria</taxon>
        <taxon>Pseudomonadati</taxon>
        <taxon>Bacteroidota</taxon>
        <taxon>Cytophagia</taxon>
        <taxon>Cytophagales</taxon>
        <taxon>Roseivirgaceae</taxon>
        <taxon>Roseivirga</taxon>
    </lineage>
</organism>
<dbReference type="STRING" id="1267423.SAMN05216290_2247"/>
<sequence length="201" mass="22890">MDFYTKLKWILGISLVFALIAATNLVDRSNFMQVKESVATIYEDRLIVKDLIMDMYKAMQQKKIAIISDDSSFMGQRNDVVNNDLKALIERYEATKLTKNEATVFENLKSNIDALWQAEASVTTESFKANEHLLGILAQVESNLDELSDIQISEGRRQVSITKRATDSIELFTQLEIYVLIFLALVIQVIILYKPGRSKES</sequence>
<dbReference type="GeneID" id="99986953"/>
<dbReference type="InterPro" id="IPR024478">
    <property type="entry name" value="HlyB_4HB_MCP"/>
</dbReference>
<evidence type="ECO:0000313" key="3">
    <source>
        <dbReference type="EMBL" id="SEW25261.1"/>
    </source>
</evidence>
<accession>A0A1I0QEE6</accession>
<name>A0A1I0QEE6_9BACT</name>
<protein>
    <submittedName>
        <fullName evidence="3">Four helix bundle sensory module for signal transduction</fullName>
    </submittedName>
</protein>
<reference evidence="4" key="1">
    <citation type="submission" date="2016-10" db="EMBL/GenBank/DDBJ databases">
        <authorList>
            <person name="Varghese N."/>
            <person name="Submissions S."/>
        </authorList>
    </citation>
    <scope>NUCLEOTIDE SEQUENCE [LARGE SCALE GENOMIC DNA]</scope>
    <source>
        <strain evidence="4">CGMCC 1.12402</strain>
    </source>
</reference>
<dbReference type="EMBL" id="FOIR01000002">
    <property type="protein sequence ID" value="SEW25261.1"/>
    <property type="molecule type" value="Genomic_DNA"/>
</dbReference>
<dbReference type="Proteomes" id="UP000199437">
    <property type="component" value="Unassembled WGS sequence"/>
</dbReference>